<evidence type="ECO:0000313" key="3">
    <source>
        <dbReference type="Proteomes" id="UP001066276"/>
    </source>
</evidence>
<dbReference type="EMBL" id="JANPWB010000009">
    <property type="protein sequence ID" value="KAJ1157095.1"/>
    <property type="molecule type" value="Genomic_DNA"/>
</dbReference>
<keyword evidence="3" id="KW-1185">Reference proteome</keyword>
<organism evidence="2 3">
    <name type="scientific">Pleurodeles waltl</name>
    <name type="common">Iberian ribbed newt</name>
    <dbReference type="NCBI Taxonomy" id="8319"/>
    <lineage>
        <taxon>Eukaryota</taxon>
        <taxon>Metazoa</taxon>
        <taxon>Chordata</taxon>
        <taxon>Craniata</taxon>
        <taxon>Vertebrata</taxon>
        <taxon>Euteleostomi</taxon>
        <taxon>Amphibia</taxon>
        <taxon>Batrachia</taxon>
        <taxon>Caudata</taxon>
        <taxon>Salamandroidea</taxon>
        <taxon>Salamandridae</taxon>
        <taxon>Pleurodelinae</taxon>
        <taxon>Pleurodeles</taxon>
    </lineage>
</organism>
<evidence type="ECO:0000256" key="1">
    <source>
        <dbReference type="SAM" id="MobiDB-lite"/>
    </source>
</evidence>
<dbReference type="Proteomes" id="UP001066276">
    <property type="component" value="Chromosome 5"/>
</dbReference>
<dbReference type="AlphaFoldDB" id="A0AAV7RYN8"/>
<reference evidence="2" key="1">
    <citation type="journal article" date="2022" name="bioRxiv">
        <title>Sequencing and chromosome-scale assembly of the giantPleurodeles waltlgenome.</title>
        <authorList>
            <person name="Brown T."/>
            <person name="Elewa A."/>
            <person name="Iarovenko S."/>
            <person name="Subramanian E."/>
            <person name="Araus A.J."/>
            <person name="Petzold A."/>
            <person name="Susuki M."/>
            <person name="Suzuki K.-i.T."/>
            <person name="Hayashi T."/>
            <person name="Toyoda A."/>
            <person name="Oliveira C."/>
            <person name="Osipova E."/>
            <person name="Leigh N.D."/>
            <person name="Simon A."/>
            <person name="Yun M.H."/>
        </authorList>
    </citation>
    <scope>NUCLEOTIDE SEQUENCE</scope>
    <source>
        <strain evidence="2">20211129_DDA</strain>
        <tissue evidence="2">Liver</tissue>
    </source>
</reference>
<protein>
    <submittedName>
        <fullName evidence="2">Uncharacterized protein</fullName>
    </submittedName>
</protein>
<gene>
    <name evidence="2" type="ORF">NDU88_009810</name>
</gene>
<feature type="region of interest" description="Disordered" evidence="1">
    <location>
        <begin position="87"/>
        <end position="118"/>
    </location>
</feature>
<name>A0AAV7RYN8_PLEWA</name>
<proteinExistence type="predicted"/>
<feature type="region of interest" description="Disordered" evidence="1">
    <location>
        <begin position="27"/>
        <end position="69"/>
    </location>
</feature>
<evidence type="ECO:0000313" key="2">
    <source>
        <dbReference type="EMBL" id="KAJ1157095.1"/>
    </source>
</evidence>
<comment type="caution">
    <text evidence="2">The sequence shown here is derived from an EMBL/GenBank/DDBJ whole genome shotgun (WGS) entry which is preliminary data.</text>
</comment>
<accession>A0AAV7RYN8</accession>
<sequence>MPHCSHDYVALSKGLNPRGRPALSRWTARLDSGRRSRARVSLPGAESCKENENGRRQWGKGEGAGKERRTAELLRHGLPMSVVPARARKRGKGRWRGRQLEGCSPPPRLARTPERKVDAKQILKKKKNVIGNFNRRR</sequence>
<feature type="compositionally biased region" description="Basic residues" evidence="1">
    <location>
        <begin position="87"/>
        <end position="97"/>
    </location>
</feature>